<evidence type="ECO:0000259" key="1">
    <source>
        <dbReference type="Pfam" id="PF01814"/>
    </source>
</evidence>
<dbReference type="InterPro" id="IPR012312">
    <property type="entry name" value="Hemerythrin-like"/>
</dbReference>
<organism evidence="2 3">
    <name type="scientific">Mycolicibacter acidiphilus</name>
    <dbReference type="NCBI Taxonomy" id="2835306"/>
    <lineage>
        <taxon>Bacteria</taxon>
        <taxon>Bacillati</taxon>
        <taxon>Actinomycetota</taxon>
        <taxon>Actinomycetes</taxon>
        <taxon>Mycobacteriales</taxon>
        <taxon>Mycobacteriaceae</taxon>
        <taxon>Mycolicibacter</taxon>
    </lineage>
</organism>
<dbReference type="Gene3D" id="1.20.120.520">
    <property type="entry name" value="nmb1532 protein domain like"/>
    <property type="match status" value="1"/>
</dbReference>
<accession>A0ABS5RLS8</accession>
<dbReference type="RefSeq" id="WP_214094117.1">
    <property type="nucleotide sequence ID" value="NZ_JAHCLR010000039.1"/>
</dbReference>
<reference evidence="2 3" key="1">
    <citation type="submission" date="2021-05" db="EMBL/GenBank/DDBJ databases">
        <title>Mycobacterium acidophilum sp. nov., an extremely acid-tolerant member of the genus Mycobacterium.</title>
        <authorList>
            <person name="Xia J."/>
        </authorList>
    </citation>
    <scope>NUCLEOTIDE SEQUENCE [LARGE SCALE GENOMIC DNA]</scope>
    <source>
        <strain evidence="2 3">M1</strain>
    </source>
</reference>
<dbReference type="Pfam" id="PF01814">
    <property type="entry name" value="Hemerythrin"/>
    <property type="match status" value="1"/>
</dbReference>
<gene>
    <name evidence="2" type="ORF">KIH27_16850</name>
</gene>
<name>A0ABS5RLS8_9MYCO</name>
<evidence type="ECO:0000313" key="3">
    <source>
        <dbReference type="Proteomes" id="UP001519535"/>
    </source>
</evidence>
<dbReference type="EMBL" id="JAHCLR010000039">
    <property type="protein sequence ID" value="MBS9535258.1"/>
    <property type="molecule type" value="Genomic_DNA"/>
</dbReference>
<keyword evidence="3" id="KW-1185">Reference proteome</keyword>
<feature type="domain" description="Hemerythrin-like" evidence="1">
    <location>
        <begin position="9"/>
        <end position="122"/>
    </location>
</feature>
<dbReference type="Proteomes" id="UP001519535">
    <property type="component" value="Unassembled WGS sequence"/>
</dbReference>
<evidence type="ECO:0000313" key="2">
    <source>
        <dbReference type="EMBL" id="MBS9535258.1"/>
    </source>
</evidence>
<comment type="caution">
    <text evidence="2">The sequence shown here is derived from an EMBL/GenBank/DDBJ whole genome shotgun (WGS) entry which is preliminary data.</text>
</comment>
<sequence>MADETLSVAMKHEHHEVDEGIEAFVAKLDGGVVDADGLHSTLNILRRHAYMEENFIFPPLRQGHLMMSIFGMLRGHGEIWRTMDVAEQLAADGSDHDKIRATCEQLLAQLAQHNKVEEAVVYAGADVDLEPAKAAEWAAFIDGGTMPDGWVCEKAAG</sequence>
<protein>
    <submittedName>
        <fullName evidence="2">Hemerythrin domain-containing protein</fullName>
    </submittedName>
</protein>
<proteinExistence type="predicted"/>